<dbReference type="PANTHER" id="PTHR47481">
    <property type="match status" value="1"/>
</dbReference>
<accession>A0A1Y1JXA5</accession>
<name>A0A1Y1JXA5_PHOPY</name>
<dbReference type="AlphaFoldDB" id="A0A1Y1JXA5"/>
<organism evidence="2">
    <name type="scientific">Photinus pyralis</name>
    <name type="common">Common eastern firefly</name>
    <name type="synonym">Lampyris pyralis</name>
    <dbReference type="NCBI Taxonomy" id="7054"/>
    <lineage>
        <taxon>Eukaryota</taxon>
        <taxon>Metazoa</taxon>
        <taxon>Ecdysozoa</taxon>
        <taxon>Arthropoda</taxon>
        <taxon>Hexapoda</taxon>
        <taxon>Insecta</taxon>
        <taxon>Pterygota</taxon>
        <taxon>Neoptera</taxon>
        <taxon>Endopterygota</taxon>
        <taxon>Coleoptera</taxon>
        <taxon>Polyphaga</taxon>
        <taxon>Elateriformia</taxon>
        <taxon>Elateroidea</taxon>
        <taxon>Lampyridae</taxon>
        <taxon>Lampyrinae</taxon>
        <taxon>Photinus</taxon>
    </lineage>
</organism>
<dbReference type="Pfam" id="PF14223">
    <property type="entry name" value="Retrotran_gag_2"/>
    <property type="match status" value="1"/>
</dbReference>
<evidence type="ECO:0008006" key="3">
    <source>
        <dbReference type="Google" id="ProtNLM"/>
    </source>
</evidence>
<dbReference type="PANTHER" id="PTHR47481:SF31">
    <property type="entry name" value="OS01G0873500 PROTEIN"/>
    <property type="match status" value="1"/>
</dbReference>
<feature type="region of interest" description="Disordered" evidence="1">
    <location>
        <begin position="207"/>
        <end position="230"/>
    </location>
</feature>
<feature type="region of interest" description="Disordered" evidence="1">
    <location>
        <begin position="260"/>
        <end position="282"/>
    </location>
</feature>
<evidence type="ECO:0000256" key="1">
    <source>
        <dbReference type="SAM" id="MobiDB-lite"/>
    </source>
</evidence>
<sequence>MADRQQFFYVKPFDGNNYSNWEYRVKLLLEQQGVLDVISETAPENSEGSREKYNAFVKNDVKAKTIIVQSVADNILETIKEKKTAKEIMESLHATFTKKGISSQVMLQKKLRSLRFLEDKPLNDFLTEFNKTICELKSAGGTIQESEIILQLLTSMPDSYQTVSTAIDVMFCQDESKVNFEFVKNKLLMEESRRSKDKKEVDNNVAFMGHKPNRRGNATRKYGNSSGNNFNSTGTSNFPFRCHLCKLVGHKRADCPRNAPNSNHFKGSSRQGGGCVAEQQSSSTDEGSITFLTAASSTERQISNDEEAVTFVVDSGATNHLVGPTLKKLTEIFKGNQLQNQRR</sequence>
<proteinExistence type="predicted"/>
<evidence type="ECO:0000313" key="2">
    <source>
        <dbReference type="EMBL" id="JAV53942.1"/>
    </source>
</evidence>
<protein>
    <recommendedName>
        <fullName evidence="3">CCHC-type domain-containing protein</fullName>
    </recommendedName>
</protein>
<dbReference type="EMBL" id="GEZM01098220">
    <property type="protein sequence ID" value="JAV53942.1"/>
    <property type="molecule type" value="Transcribed_RNA"/>
</dbReference>
<feature type="compositionally biased region" description="Polar residues" evidence="1">
    <location>
        <begin position="260"/>
        <end position="269"/>
    </location>
</feature>
<reference evidence="2" key="1">
    <citation type="journal article" date="2016" name="Sci. Rep.">
        <title>Molecular characterization of firefly nuptial gifts: a multi-omics approach sheds light on postcopulatory sexual selection.</title>
        <authorList>
            <person name="Al-Wathiqui N."/>
            <person name="Fallon T.R."/>
            <person name="South A."/>
            <person name="Weng J.K."/>
            <person name="Lewis S.M."/>
        </authorList>
    </citation>
    <scope>NUCLEOTIDE SEQUENCE</scope>
</reference>